<evidence type="ECO:0000256" key="3">
    <source>
        <dbReference type="ARBA" id="ARBA00012663"/>
    </source>
</evidence>
<accession>A0ABW3MYX0</accession>
<dbReference type="InterPro" id="IPR019800">
    <property type="entry name" value="Glyco_hydro_3_AS"/>
</dbReference>
<keyword evidence="8" id="KW-1185">Reference proteome</keyword>
<dbReference type="InterPro" id="IPR017853">
    <property type="entry name" value="GH"/>
</dbReference>
<comment type="catalytic activity">
    <reaction evidence="1">
        <text>Hydrolysis of terminal non-reducing N-acetyl-D-hexosamine residues in N-acetyl-beta-D-hexosaminides.</text>
        <dbReference type="EC" id="3.2.1.52"/>
    </reaction>
</comment>
<comment type="caution">
    <text evidence="7">The sequence shown here is derived from an EMBL/GenBank/DDBJ whole genome shotgun (WGS) entry which is preliminary data.</text>
</comment>
<dbReference type="InterPro" id="IPR050226">
    <property type="entry name" value="NagZ_Beta-hexosaminidase"/>
</dbReference>
<dbReference type="EMBL" id="JBHTKH010000005">
    <property type="protein sequence ID" value="MFD1054620.1"/>
    <property type="molecule type" value="Genomic_DNA"/>
</dbReference>
<dbReference type="InterPro" id="IPR001764">
    <property type="entry name" value="Glyco_hydro_3_N"/>
</dbReference>
<dbReference type="EC" id="3.2.1.52" evidence="3"/>
<dbReference type="RefSeq" id="WP_386052527.1">
    <property type="nucleotide sequence ID" value="NZ_JBHTKH010000005.1"/>
</dbReference>
<evidence type="ECO:0000256" key="5">
    <source>
        <dbReference type="ARBA" id="ARBA00023295"/>
    </source>
</evidence>
<keyword evidence="4 7" id="KW-0378">Hydrolase</keyword>
<sequence>MTAQAVLSRMTTAQRIGQLFMVGGSVKGISTATRTAISRYHVGNLILTGRTTTGAAPVRALAAGAESMTTNAATSAVPLLVASDQEGGLVQVLQGPWFSRMPTALVQGTFSDAGLTRSATLWGSQVLRAGVDVNLAPVMDTVSASFAPLNAPIGALQREFGHTPAVVAEKGSAFVRGMRSTGMALTAKHFPGLGRVTGNTDTTAGVTDRVTTRTSPDIGPFRSAVAAGAQLLMVSSAIYSRIDPARPAVFSPTVITGMIRGDLRFTGVVISDDIGAARAVQAWSPGTRAINFLSSGGDIVLTVDPTVVPAMVNAVTARVATDATLRARVNAAALRVLTVKAANGMLGTRIAVTGSLSTSTISALQRWLGVTRTGSLDSATVRALQVRVNVPATGVWGSRSMAALQSYLGLSHDGATTWNARTVRRLQAYLNTQL</sequence>
<dbReference type="PANTHER" id="PTHR30480">
    <property type="entry name" value="BETA-HEXOSAMINIDASE-RELATED"/>
    <property type="match status" value="1"/>
</dbReference>
<dbReference type="GO" id="GO:0016787">
    <property type="term" value="F:hydrolase activity"/>
    <property type="evidence" value="ECO:0007669"/>
    <property type="project" value="UniProtKB-KW"/>
</dbReference>
<dbReference type="Gene3D" id="3.20.20.300">
    <property type="entry name" value="Glycoside hydrolase, family 3, N-terminal domain"/>
    <property type="match status" value="1"/>
</dbReference>
<gene>
    <name evidence="7" type="ORF">ACFQ2V_09915</name>
</gene>
<proteinExistence type="inferred from homology"/>
<dbReference type="InterPro" id="IPR036962">
    <property type="entry name" value="Glyco_hydro_3_N_sf"/>
</dbReference>
<dbReference type="PROSITE" id="PS00775">
    <property type="entry name" value="GLYCOSYL_HYDROL_F3"/>
    <property type="match status" value="1"/>
</dbReference>
<evidence type="ECO:0000256" key="2">
    <source>
        <dbReference type="ARBA" id="ARBA00005336"/>
    </source>
</evidence>
<keyword evidence="5" id="KW-0326">Glycosidase</keyword>
<name>A0ABW3MYX0_9MICO</name>
<dbReference type="Pfam" id="PF00933">
    <property type="entry name" value="Glyco_hydro_3"/>
    <property type="match status" value="1"/>
</dbReference>
<comment type="similarity">
    <text evidence="2">Belongs to the glycosyl hydrolase 3 family.</text>
</comment>
<evidence type="ECO:0000256" key="1">
    <source>
        <dbReference type="ARBA" id="ARBA00001231"/>
    </source>
</evidence>
<dbReference type="SUPFAM" id="SSF51445">
    <property type="entry name" value="(Trans)glycosidases"/>
    <property type="match status" value="1"/>
</dbReference>
<reference evidence="8" key="1">
    <citation type="journal article" date="2019" name="Int. J. Syst. Evol. Microbiol.">
        <title>The Global Catalogue of Microorganisms (GCM) 10K type strain sequencing project: providing services to taxonomists for standard genome sequencing and annotation.</title>
        <authorList>
            <consortium name="The Broad Institute Genomics Platform"/>
            <consortium name="The Broad Institute Genome Sequencing Center for Infectious Disease"/>
            <person name="Wu L."/>
            <person name="Ma J."/>
        </authorList>
    </citation>
    <scope>NUCLEOTIDE SEQUENCE [LARGE SCALE GENOMIC DNA]</scope>
    <source>
        <strain evidence="8">CCUG 57508</strain>
    </source>
</reference>
<feature type="domain" description="Glycoside hydrolase family 3 N-terminal" evidence="6">
    <location>
        <begin position="12"/>
        <end position="339"/>
    </location>
</feature>
<evidence type="ECO:0000256" key="4">
    <source>
        <dbReference type="ARBA" id="ARBA00022801"/>
    </source>
</evidence>
<evidence type="ECO:0000313" key="8">
    <source>
        <dbReference type="Proteomes" id="UP001597046"/>
    </source>
</evidence>
<dbReference type="Proteomes" id="UP001597046">
    <property type="component" value="Unassembled WGS sequence"/>
</dbReference>
<evidence type="ECO:0000313" key="7">
    <source>
        <dbReference type="EMBL" id="MFD1054620.1"/>
    </source>
</evidence>
<organism evidence="7 8">
    <name type="scientific">Terrabacter terrigena</name>
    <dbReference type="NCBI Taxonomy" id="574718"/>
    <lineage>
        <taxon>Bacteria</taxon>
        <taxon>Bacillati</taxon>
        <taxon>Actinomycetota</taxon>
        <taxon>Actinomycetes</taxon>
        <taxon>Micrococcales</taxon>
        <taxon>Intrasporangiaceae</taxon>
        <taxon>Terrabacter</taxon>
    </lineage>
</organism>
<protein>
    <recommendedName>
        <fullName evidence="3">beta-N-acetylhexosaminidase</fullName>
        <ecNumber evidence="3">3.2.1.52</ecNumber>
    </recommendedName>
</protein>
<evidence type="ECO:0000259" key="6">
    <source>
        <dbReference type="Pfam" id="PF00933"/>
    </source>
</evidence>
<dbReference type="PANTHER" id="PTHR30480:SF13">
    <property type="entry name" value="BETA-HEXOSAMINIDASE"/>
    <property type="match status" value="1"/>
</dbReference>